<dbReference type="InterPro" id="IPR003593">
    <property type="entry name" value="AAA+_ATPase"/>
</dbReference>
<feature type="region of interest" description="Disordered" evidence="1">
    <location>
        <begin position="1"/>
        <end position="42"/>
    </location>
</feature>
<dbReference type="InterPro" id="IPR057224">
    <property type="entry name" value="DUF7902"/>
</dbReference>
<dbReference type="Pfam" id="PF12458">
    <property type="entry name" value="DUF3686"/>
    <property type="match status" value="1"/>
</dbReference>
<gene>
    <name evidence="3" type="ORF">HNQ79_005323</name>
</gene>
<proteinExistence type="predicted"/>
<organism evidence="3 4">
    <name type="scientific">Streptomyces candidus</name>
    <dbReference type="NCBI Taxonomy" id="67283"/>
    <lineage>
        <taxon>Bacteria</taxon>
        <taxon>Bacillati</taxon>
        <taxon>Actinomycetota</taxon>
        <taxon>Actinomycetes</taxon>
        <taxon>Kitasatosporales</taxon>
        <taxon>Streptomycetaceae</taxon>
        <taxon>Streptomyces</taxon>
    </lineage>
</organism>
<reference evidence="3 4" key="1">
    <citation type="submission" date="2020-08" db="EMBL/GenBank/DDBJ databases">
        <title>Genomic Encyclopedia of Type Strains, Phase IV (KMG-IV): sequencing the most valuable type-strain genomes for metagenomic binning, comparative biology and taxonomic classification.</title>
        <authorList>
            <person name="Goeker M."/>
        </authorList>
    </citation>
    <scope>NUCLEOTIDE SEQUENCE [LARGE SCALE GENOMIC DNA]</scope>
    <source>
        <strain evidence="3 4">DSM 40141</strain>
    </source>
</reference>
<dbReference type="SMART" id="SM00382">
    <property type="entry name" value="AAA"/>
    <property type="match status" value="1"/>
</dbReference>
<dbReference type="Gene3D" id="3.40.50.300">
    <property type="entry name" value="P-loop containing nucleotide triphosphate hydrolases"/>
    <property type="match status" value="1"/>
</dbReference>
<dbReference type="EMBL" id="JACHEM010000015">
    <property type="protein sequence ID" value="MBB6438811.1"/>
    <property type="molecule type" value="Genomic_DNA"/>
</dbReference>
<dbReference type="InterPro" id="IPR003959">
    <property type="entry name" value="ATPase_AAA_core"/>
</dbReference>
<comment type="caution">
    <text evidence="3">The sequence shown here is derived from an EMBL/GenBank/DDBJ whole genome shotgun (WGS) entry which is preliminary data.</text>
</comment>
<keyword evidence="4" id="KW-1185">Reference proteome</keyword>
<evidence type="ECO:0000313" key="4">
    <source>
        <dbReference type="Proteomes" id="UP000540423"/>
    </source>
</evidence>
<dbReference type="GO" id="GO:0005524">
    <property type="term" value="F:ATP binding"/>
    <property type="evidence" value="ECO:0007669"/>
    <property type="project" value="InterPro"/>
</dbReference>
<dbReference type="Proteomes" id="UP000540423">
    <property type="component" value="Unassembled WGS sequence"/>
</dbReference>
<dbReference type="GO" id="GO:0016887">
    <property type="term" value="F:ATP hydrolysis activity"/>
    <property type="evidence" value="ECO:0007669"/>
    <property type="project" value="InterPro"/>
</dbReference>
<name>A0A7X0LTA2_9ACTN</name>
<evidence type="ECO:0000256" key="1">
    <source>
        <dbReference type="SAM" id="MobiDB-lite"/>
    </source>
</evidence>
<dbReference type="Pfam" id="PF25472">
    <property type="entry name" value="DUF7902"/>
    <property type="match status" value="1"/>
</dbReference>
<sequence>MTQATTAADRGGLRDGTEADGPVVGDSAVDGPAVDGSPGMDRGTYEVLRDRLAAQARELARRAEALDAARIAEFGSTDLTLTGTDRLRTGPVCTPRDVVAVGDVLLLGFNRSGPPGPQVLVDDVFALYDRALAPLPRDAVPGLLDDPAFTAEFAALYRYYRGARLLQLRRLEGKLLAVFQTGEKAADIRVLRWTLSPSGEARFLDARGERDHVFPPSHDVTWVPAAREDQVLGRHPHLSLDGGSVFLSTVGGSLTVKTDDDTETPDGIHSEPVDEPLQALADAEVAYARVGALLLLRVRPYKEETTRYLVFHSLLGTVVRLDGIGQSCRRLPDDQGVVFPGGYCLASGTVKAFDADTAELEFERAVRSPNGEDVLFAFHARTAGRTLLLAYHLVRKQVPTPLTCDGYARFDDGTLLTLRAGEPGRIHQVQRWHSPYVSDLYAATAPTGAGPLARIGNPDLVRGVSECLSVAEQARSTTPTGEMYEALVAACRRAADRFHWLGDEDALDLRAPLEGVRATAVQVLEEFGTVTALMRQAHEALDTSAAHLTRLIRQSRGEAPASAEQWVARITGLRQAQGHLVTLKEMRYADTARIDTLAEEAGAELASAGQRAVAFLRRDGAFAGYHAQVERLTADGEAIGTVAEAGQVNARLDEQAQGLRALTEVVAGLDIADATVRTVVLERIAEVLGGVNRSRAGLENRRRTLLDREGRAEFAAEFALLGQSVAGALSAARTPEHCDTQLASLMLQWENLEARFADHEDFLAEVERQRGEVYDTFHARKQTLQDARARRAAQLAASAGRALEALVRRAAGLDSADAVHTCFASDPMAAKVRRAVEELREAGEAVRAGELEGRLKAARQEAGRALRDRTDLYADGGGTLRLGRHRFAVSTRAPELTLVPHDDGTLAFALTGTDYRSPVTDPAFAATRAHWDQPLVSESGRVYRSEYLAARLLAEHGTRKLAAEEDLPALVRRSAEAAYDEGYERGVHDHDAAKILRTVLRLCDGAGLLGHRAAARAKAQLFWAYGVPGAAREIWARQARSLVRAREAFGGSPALDALREELAESIRDFALRDAPAGTPRHPARDEAGAAAYLVEELATGPSFAVSASARTLLDKFRRTVGTCPYEEDVRTHLEAGQLAPAQRLVEGWLTSYAVASGEEADPGDLAEAVAVELCPGLSRYEMDAPLTATVTGLLGDHPRIDRRTRSLPLRLDEFLFRTTEFAECTVPGFRAYQKLRAALVATERERLRLAEFRPRVMSAFVRNRLVDEVYLPLIGDSLAQQIGTAGDARRTDSSGLLLLLSPPGYGKTTLMEYVAERLGMLLVKVDGPALGHSVTSLDPAEAPNATARREVEKIAFALAAGNNTLLYLDDIQHTSPELLQKFIPLCDATRTLNGHDLRGKRFAVCMAGNPYTGSGQRFHIPDMLANRADVWNLGDVLTGKEDAFATSFVENALTSHPVLAPLAGRDRTDLDLLVRLAEGDPSARADRLVHSYAPAELDRVLAVLRHLLTARATVLAVNGAYIASAAQADASRTEPPFLLQGSYRNLNKIVQRISPVMNDAELAAVVDDHYTGEAQTLTTGAESSLLKLAALRGTLTPEQAARWSQITTSYVRRQALGGTGEDGIGRAVAALGLLADRIAAVESAIVRSAGQDLWPGPPTGRPGFRGVPCTPATGAEDL</sequence>
<dbReference type="Pfam" id="PF00004">
    <property type="entry name" value="AAA"/>
    <property type="match status" value="1"/>
</dbReference>
<dbReference type="InterPro" id="IPR020958">
    <property type="entry name" value="DUF3686"/>
</dbReference>
<protein>
    <recommendedName>
        <fullName evidence="2">AAA+ ATPase domain-containing protein</fullName>
    </recommendedName>
</protein>
<dbReference type="SUPFAM" id="SSF52540">
    <property type="entry name" value="P-loop containing nucleoside triphosphate hydrolases"/>
    <property type="match status" value="1"/>
</dbReference>
<dbReference type="InterPro" id="IPR027417">
    <property type="entry name" value="P-loop_NTPase"/>
</dbReference>
<feature type="region of interest" description="Disordered" evidence="1">
    <location>
        <begin position="1652"/>
        <end position="1678"/>
    </location>
</feature>
<feature type="domain" description="AAA+ ATPase" evidence="2">
    <location>
        <begin position="1293"/>
        <end position="1412"/>
    </location>
</feature>
<evidence type="ECO:0000259" key="2">
    <source>
        <dbReference type="SMART" id="SM00382"/>
    </source>
</evidence>
<evidence type="ECO:0000313" key="3">
    <source>
        <dbReference type="EMBL" id="MBB6438811.1"/>
    </source>
</evidence>
<accession>A0A7X0LTA2</accession>